<evidence type="ECO:0000313" key="2">
    <source>
        <dbReference type="Proteomes" id="UP000500767"/>
    </source>
</evidence>
<dbReference type="AlphaFoldDB" id="A0A6M8HMZ2"/>
<gene>
    <name evidence="1" type="ORF">HN018_06820</name>
</gene>
<accession>A0A6M8HMZ2</accession>
<dbReference type="EMBL" id="CP053708">
    <property type="protein sequence ID" value="QKE89789.1"/>
    <property type="molecule type" value="Genomic_DNA"/>
</dbReference>
<dbReference type="RefSeq" id="WP_171834776.1">
    <property type="nucleotide sequence ID" value="NZ_CP053708.1"/>
</dbReference>
<dbReference type="KEGG" id="lck:HN018_06820"/>
<name>A0A6M8HMZ2_9PROT</name>
<keyword evidence="2" id="KW-1185">Reference proteome</keyword>
<dbReference type="Proteomes" id="UP000500767">
    <property type="component" value="Chromosome"/>
</dbReference>
<protein>
    <submittedName>
        <fullName evidence="1">Uncharacterized protein</fullName>
    </submittedName>
</protein>
<organism evidence="1 2">
    <name type="scientific">Lichenicola cladoniae</name>
    <dbReference type="NCBI Taxonomy" id="1484109"/>
    <lineage>
        <taxon>Bacteria</taxon>
        <taxon>Pseudomonadati</taxon>
        <taxon>Pseudomonadota</taxon>
        <taxon>Alphaproteobacteria</taxon>
        <taxon>Acetobacterales</taxon>
        <taxon>Acetobacteraceae</taxon>
        <taxon>Lichenicola</taxon>
    </lineage>
</organism>
<sequence length="64" mass="7209">MLTNDECSLIEDDTGITPQQLRRLERLGYVRNPLEMTISASEVVAMFRASEARRPVFGCPSEAH</sequence>
<evidence type="ECO:0000313" key="1">
    <source>
        <dbReference type="EMBL" id="QKE89789.1"/>
    </source>
</evidence>
<proteinExistence type="predicted"/>
<reference evidence="1 2" key="1">
    <citation type="journal article" date="2014" name="World J. Microbiol. Biotechnol.">
        <title>Biodiversity and physiological characteristics of Antarctic and Arctic lichens-associated bacteria.</title>
        <authorList>
            <person name="Lee Y.M."/>
            <person name="Kim E.H."/>
            <person name="Lee H.K."/>
            <person name="Hong S.G."/>
        </authorList>
    </citation>
    <scope>NUCLEOTIDE SEQUENCE [LARGE SCALE GENOMIC DNA]</scope>
    <source>
        <strain evidence="1 2">PAMC 26569</strain>
    </source>
</reference>